<dbReference type="EMBL" id="CADCSZ010000094">
    <property type="protein sequence ID" value="CAA9236813.1"/>
    <property type="molecule type" value="Genomic_DNA"/>
</dbReference>
<keyword evidence="4" id="KW-0804">Transcription</keyword>
<dbReference type="PANTHER" id="PTHR30385:SF4">
    <property type="entry name" value="RNA POLYMERASE SIGMA-E FACTOR"/>
    <property type="match status" value="1"/>
</dbReference>
<dbReference type="SUPFAM" id="SSF88659">
    <property type="entry name" value="Sigma3 and sigma4 domains of RNA polymerase sigma factors"/>
    <property type="match status" value="2"/>
</dbReference>
<dbReference type="InterPro" id="IPR014284">
    <property type="entry name" value="RNA_pol_sigma-70_dom"/>
</dbReference>
<dbReference type="Gene3D" id="1.20.120.1810">
    <property type="match status" value="1"/>
</dbReference>
<dbReference type="InterPro" id="IPR007627">
    <property type="entry name" value="RNA_pol_sigma70_r2"/>
</dbReference>
<name>A0A6J4HXM6_9ACTN</name>
<accession>A0A6J4HXM6</accession>
<dbReference type="Gene3D" id="1.10.10.10">
    <property type="entry name" value="Winged helix-like DNA-binding domain superfamily/Winged helix DNA-binding domain"/>
    <property type="match status" value="2"/>
</dbReference>
<dbReference type="InterPro" id="IPR013325">
    <property type="entry name" value="RNA_pol_sigma_r2"/>
</dbReference>
<evidence type="ECO:0000313" key="8">
    <source>
        <dbReference type="EMBL" id="CAA9236813.1"/>
    </source>
</evidence>
<dbReference type="PANTHER" id="PTHR30385">
    <property type="entry name" value="SIGMA FACTOR F FLAGELLAR"/>
    <property type="match status" value="1"/>
</dbReference>
<feature type="domain" description="RNA polymerase sigma-70 region 3" evidence="5">
    <location>
        <begin position="113"/>
        <end position="162"/>
    </location>
</feature>
<dbReference type="InterPro" id="IPR013324">
    <property type="entry name" value="RNA_pol_sigma_r3/r4-like"/>
</dbReference>
<evidence type="ECO:0000259" key="6">
    <source>
        <dbReference type="Pfam" id="PF04542"/>
    </source>
</evidence>
<keyword evidence="2" id="KW-0731">Sigma factor</keyword>
<dbReference type="GO" id="GO:0003677">
    <property type="term" value="F:DNA binding"/>
    <property type="evidence" value="ECO:0007669"/>
    <property type="project" value="UniProtKB-KW"/>
</dbReference>
<evidence type="ECO:0000259" key="5">
    <source>
        <dbReference type="Pfam" id="PF04539"/>
    </source>
</evidence>
<dbReference type="Pfam" id="PF04542">
    <property type="entry name" value="Sigma70_r2"/>
    <property type="match status" value="1"/>
</dbReference>
<feature type="domain" description="RNA polymerase sigma-70 region 4" evidence="7">
    <location>
        <begin position="196"/>
        <end position="245"/>
    </location>
</feature>
<evidence type="ECO:0000256" key="2">
    <source>
        <dbReference type="ARBA" id="ARBA00023082"/>
    </source>
</evidence>
<dbReference type="InterPro" id="IPR007630">
    <property type="entry name" value="RNA_pol_sigma70_r4"/>
</dbReference>
<dbReference type="Pfam" id="PF04545">
    <property type="entry name" value="Sigma70_r4"/>
    <property type="match status" value="1"/>
</dbReference>
<protein>
    <submittedName>
        <fullName evidence="8">RNA polymerase sigma factor SigB</fullName>
    </submittedName>
</protein>
<keyword evidence="1" id="KW-0805">Transcription regulation</keyword>
<evidence type="ECO:0000256" key="3">
    <source>
        <dbReference type="ARBA" id="ARBA00023125"/>
    </source>
</evidence>
<dbReference type="NCBIfam" id="TIGR02980">
    <property type="entry name" value="SigBFG"/>
    <property type="match status" value="1"/>
</dbReference>
<dbReference type="InterPro" id="IPR000943">
    <property type="entry name" value="RNA_pol_sigma70"/>
</dbReference>
<reference evidence="8" key="1">
    <citation type="submission" date="2020-02" db="EMBL/GenBank/DDBJ databases">
        <authorList>
            <person name="Meier V. D."/>
        </authorList>
    </citation>
    <scope>NUCLEOTIDE SEQUENCE</scope>
    <source>
        <strain evidence="8">AVDCRST_MAG76</strain>
    </source>
</reference>
<dbReference type="AlphaFoldDB" id="A0A6J4HXM6"/>
<dbReference type="Pfam" id="PF04539">
    <property type="entry name" value="Sigma70_r3"/>
    <property type="match status" value="1"/>
</dbReference>
<dbReference type="PIRSF" id="PIRSF000770">
    <property type="entry name" value="RNA_pol_sigma-SigE/K"/>
    <property type="match status" value="1"/>
</dbReference>
<keyword evidence="3" id="KW-0238">DNA-binding</keyword>
<feature type="domain" description="RNA polymerase sigma-70 region 2" evidence="6">
    <location>
        <begin position="30"/>
        <end position="99"/>
    </location>
</feature>
<gene>
    <name evidence="8" type="ORF">AVDCRST_MAG76-1566</name>
</gene>
<dbReference type="GO" id="GO:0006352">
    <property type="term" value="P:DNA-templated transcription initiation"/>
    <property type="evidence" value="ECO:0007669"/>
    <property type="project" value="InterPro"/>
</dbReference>
<organism evidence="8">
    <name type="scientific">uncultured Acidimicrobiales bacterium</name>
    <dbReference type="NCBI Taxonomy" id="310071"/>
    <lineage>
        <taxon>Bacteria</taxon>
        <taxon>Bacillati</taxon>
        <taxon>Actinomycetota</taxon>
        <taxon>Acidimicrobiia</taxon>
        <taxon>Acidimicrobiales</taxon>
        <taxon>environmental samples</taxon>
    </lineage>
</organism>
<dbReference type="GO" id="GO:0016987">
    <property type="term" value="F:sigma factor activity"/>
    <property type="evidence" value="ECO:0007669"/>
    <property type="project" value="UniProtKB-KW"/>
</dbReference>
<dbReference type="InterPro" id="IPR014322">
    <property type="entry name" value="RNA_pol_sigma-B/F/G"/>
</dbReference>
<dbReference type="SUPFAM" id="SSF88946">
    <property type="entry name" value="Sigma2 domain of RNA polymerase sigma factors"/>
    <property type="match status" value="1"/>
</dbReference>
<dbReference type="PRINTS" id="PR00046">
    <property type="entry name" value="SIGMA70FCT"/>
</dbReference>
<dbReference type="InterPro" id="IPR036388">
    <property type="entry name" value="WH-like_DNA-bd_sf"/>
</dbReference>
<evidence type="ECO:0000256" key="4">
    <source>
        <dbReference type="ARBA" id="ARBA00023163"/>
    </source>
</evidence>
<dbReference type="InterPro" id="IPR007624">
    <property type="entry name" value="RNA_pol_sigma70_r3"/>
</dbReference>
<sequence length="248" mass="27171">MALDAARREELRRLLDDYVETRSQAAASRLIEGHIPLARHLARRFADRGQPLDDLVQVASIGLLKAVERFDAERGVEFATYAAHTILGELKRHFRDAGWAVRAPRRLQELYLELTRLVDELSQTLGRSPTVAELASSAGVTEEEVLEALEAGQAYRSSSLDAPAPGADGEASVASSLGQVDLAMATAEQRAELAGLLGRLAARERRIVHLRFWEDRTQAEIATELGISQMHVSRLLAKSLATLREASG</sequence>
<evidence type="ECO:0000256" key="1">
    <source>
        <dbReference type="ARBA" id="ARBA00023015"/>
    </source>
</evidence>
<proteinExistence type="predicted"/>
<dbReference type="NCBIfam" id="TIGR02937">
    <property type="entry name" value="sigma70-ECF"/>
    <property type="match status" value="1"/>
</dbReference>
<evidence type="ECO:0000259" key="7">
    <source>
        <dbReference type="Pfam" id="PF04545"/>
    </source>
</evidence>
<dbReference type="CDD" id="cd06171">
    <property type="entry name" value="Sigma70_r4"/>
    <property type="match status" value="1"/>
</dbReference>